<proteinExistence type="predicted"/>
<evidence type="ECO:0000313" key="1">
    <source>
        <dbReference type="EMBL" id="KAI4305157.1"/>
    </source>
</evidence>
<dbReference type="EMBL" id="CM039437">
    <property type="protein sequence ID" value="KAI4305157.1"/>
    <property type="molecule type" value="Genomic_DNA"/>
</dbReference>
<reference evidence="1 2" key="1">
    <citation type="journal article" date="2022" name="DNA Res.">
        <title>Chromosomal-level genome assembly of the orchid tree Bauhinia variegata (Leguminosae; Cercidoideae) supports the allotetraploid origin hypothesis of Bauhinia.</title>
        <authorList>
            <person name="Zhong Y."/>
            <person name="Chen Y."/>
            <person name="Zheng D."/>
            <person name="Pang J."/>
            <person name="Liu Y."/>
            <person name="Luo S."/>
            <person name="Meng S."/>
            <person name="Qian L."/>
            <person name="Wei D."/>
            <person name="Dai S."/>
            <person name="Zhou R."/>
        </authorList>
    </citation>
    <scope>NUCLEOTIDE SEQUENCE [LARGE SCALE GENOMIC DNA]</scope>
    <source>
        <strain evidence="1">BV-YZ2020</strain>
    </source>
</reference>
<comment type="caution">
    <text evidence="1">The sequence shown here is derived from an EMBL/GenBank/DDBJ whole genome shotgun (WGS) entry which is preliminary data.</text>
</comment>
<name>A0ACB9L697_BAUVA</name>
<accession>A0ACB9L697</accession>
<keyword evidence="2" id="KW-1185">Reference proteome</keyword>
<sequence>MIGPLIASLKDFVSQGQLSNAFKTFSSIQHCASSSGSFEHILHPISSLLLSCINLKSLPQGKQLHAQIILLGLGQHPVLVPRLVTLYTRLNLLADAHIVAENSNILQPLPWNLLISSYVRNGLFVEAISAYKKMLNKQVKPDDFTYPSVLKACGEASDLVLDAISWNTMISNYASRDMWGEAFWLFESMQKEGIEQSIIVWNTIAGGYLRTGNFRGALVCFLG</sequence>
<organism evidence="1 2">
    <name type="scientific">Bauhinia variegata</name>
    <name type="common">Purple orchid tree</name>
    <name type="synonym">Phanera variegata</name>
    <dbReference type="NCBI Taxonomy" id="167791"/>
    <lineage>
        <taxon>Eukaryota</taxon>
        <taxon>Viridiplantae</taxon>
        <taxon>Streptophyta</taxon>
        <taxon>Embryophyta</taxon>
        <taxon>Tracheophyta</taxon>
        <taxon>Spermatophyta</taxon>
        <taxon>Magnoliopsida</taxon>
        <taxon>eudicotyledons</taxon>
        <taxon>Gunneridae</taxon>
        <taxon>Pentapetalae</taxon>
        <taxon>rosids</taxon>
        <taxon>fabids</taxon>
        <taxon>Fabales</taxon>
        <taxon>Fabaceae</taxon>
        <taxon>Cercidoideae</taxon>
        <taxon>Cercideae</taxon>
        <taxon>Bauhiniinae</taxon>
        <taxon>Bauhinia</taxon>
    </lineage>
</organism>
<gene>
    <name evidence="1" type="ORF">L6164_028543</name>
</gene>
<dbReference type="Proteomes" id="UP000828941">
    <property type="component" value="Chromosome 12"/>
</dbReference>
<protein>
    <submittedName>
        <fullName evidence="1">Uncharacterized protein</fullName>
    </submittedName>
</protein>
<evidence type="ECO:0000313" key="2">
    <source>
        <dbReference type="Proteomes" id="UP000828941"/>
    </source>
</evidence>